<dbReference type="AlphaFoldDB" id="A0A8W8LAK8"/>
<dbReference type="OMA" id="WRLKWKM"/>
<dbReference type="EnsemblMetazoa" id="G2728.1">
    <property type="protein sequence ID" value="G2728.1:cds"/>
    <property type="gene ID" value="G2728"/>
</dbReference>
<dbReference type="InterPro" id="IPR019322">
    <property type="entry name" value="TIMM29"/>
</dbReference>
<dbReference type="PANTHER" id="PTHR21435:SF1">
    <property type="entry name" value="MITOCHONDRIAL IMPORT INNER MEMBRANE TRANSLOCASE SUBUNIT TIM29"/>
    <property type="match status" value="1"/>
</dbReference>
<name>A0A8W8LAK8_MAGGI</name>
<dbReference type="EnsemblMetazoa" id="G2728.2">
    <property type="protein sequence ID" value="G2728.2:cds"/>
    <property type="gene ID" value="G2728"/>
</dbReference>
<organism evidence="1 2">
    <name type="scientific">Magallana gigas</name>
    <name type="common">Pacific oyster</name>
    <name type="synonym">Crassostrea gigas</name>
    <dbReference type="NCBI Taxonomy" id="29159"/>
    <lineage>
        <taxon>Eukaryota</taxon>
        <taxon>Metazoa</taxon>
        <taxon>Spiralia</taxon>
        <taxon>Lophotrochozoa</taxon>
        <taxon>Mollusca</taxon>
        <taxon>Bivalvia</taxon>
        <taxon>Autobranchia</taxon>
        <taxon>Pteriomorphia</taxon>
        <taxon>Ostreida</taxon>
        <taxon>Ostreoidea</taxon>
        <taxon>Ostreidae</taxon>
        <taxon>Magallana</taxon>
    </lineage>
</organism>
<keyword evidence="2" id="KW-1185">Reference proteome</keyword>
<evidence type="ECO:0000313" key="2">
    <source>
        <dbReference type="Proteomes" id="UP000005408"/>
    </source>
</evidence>
<evidence type="ECO:0000313" key="1">
    <source>
        <dbReference type="EnsemblMetazoa" id="G2728.2:cds"/>
    </source>
</evidence>
<dbReference type="Proteomes" id="UP000005408">
    <property type="component" value="Unassembled WGS sequence"/>
</dbReference>
<dbReference type="Pfam" id="PF10171">
    <property type="entry name" value="Tim29"/>
    <property type="match status" value="1"/>
</dbReference>
<dbReference type="OrthoDB" id="5970620at2759"/>
<sequence>MAVRVLQKFKPTLPEKFKGGKLEKIGSFIYSIINDYKVVAQETIQDCKDRPVKASLYISLLSFVGVLYKTNPTERDFRQELIEDGQEMLLIGEPIRNVNTDKYLCRLLEAQRDGRLKYQSLLLFSIIYFDNLSKESDLYEARCKLIKPHWMDFHKNIVEVGILGRFLNLRKAMLDYDVNPEEWDAQGMPVNPLKLTSLI</sequence>
<proteinExistence type="predicted"/>
<dbReference type="PANTHER" id="PTHR21435">
    <property type="entry name" value="MITOCHONDRIAL IMPORT INNER MEMBRANE TRANSLOCASE SUBUNIT TIM29"/>
    <property type="match status" value="1"/>
</dbReference>
<dbReference type="GO" id="GO:0045039">
    <property type="term" value="P:protein insertion into mitochondrial inner membrane"/>
    <property type="evidence" value="ECO:0007669"/>
    <property type="project" value="TreeGrafter"/>
</dbReference>
<accession>A0A8W8LAK8</accession>
<dbReference type="GO" id="GO:0042721">
    <property type="term" value="C:TIM22 mitochondrial import inner membrane insertion complex"/>
    <property type="evidence" value="ECO:0007669"/>
    <property type="project" value="InterPro"/>
</dbReference>
<protein>
    <submittedName>
        <fullName evidence="1">Uncharacterized protein</fullName>
    </submittedName>
</protein>
<reference evidence="1" key="1">
    <citation type="submission" date="2022-08" db="UniProtKB">
        <authorList>
            <consortium name="EnsemblMetazoa"/>
        </authorList>
    </citation>
    <scope>IDENTIFICATION</scope>
    <source>
        <strain evidence="1">05x7-T-G4-1.051#20</strain>
    </source>
</reference>